<evidence type="ECO:0000313" key="2">
    <source>
        <dbReference type="Proteomes" id="UP001239111"/>
    </source>
</evidence>
<evidence type="ECO:0000313" key="1">
    <source>
        <dbReference type="EMBL" id="KAJ8687911.1"/>
    </source>
</evidence>
<organism evidence="1 2">
    <name type="scientific">Eretmocerus hayati</name>
    <dbReference type="NCBI Taxonomy" id="131215"/>
    <lineage>
        <taxon>Eukaryota</taxon>
        <taxon>Metazoa</taxon>
        <taxon>Ecdysozoa</taxon>
        <taxon>Arthropoda</taxon>
        <taxon>Hexapoda</taxon>
        <taxon>Insecta</taxon>
        <taxon>Pterygota</taxon>
        <taxon>Neoptera</taxon>
        <taxon>Endopterygota</taxon>
        <taxon>Hymenoptera</taxon>
        <taxon>Apocrita</taxon>
        <taxon>Proctotrupomorpha</taxon>
        <taxon>Chalcidoidea</taxon>
        <taxon>Aphelinidae</taxon>
        <taxon>Aphelininae</taxon>
        <taxon>Eretmocerus</taxon>
    </lineage>
</organism>
<dbReference type="Proteomes" id="UP001239111">
    <property type="component" value="Chromosome 1"/>
</dbReference>
<reference evidence="1" key="1">
    <citation type="submission" date="2023-04" db="EMBL/GenBank/DDBJ databases">
        <title>A chromosome-level genome assembly of the parasitoid wasp Eretmocerus hayati.</title>
        <authorList>
            <person name="Zhong Y."/>
            <person name="Liu S."/>
            <person name="Liu Y."/>
        </authorList>
    </citation>
    <scope>NUCLEOTIDE SEQUENCE</scope>
    <source>
        <strain evidence="1">ZJU_SS_LIU_2023</strain>
    </source>
</reference>
<gene>
    <name evidence="1" type="ORF">QAD02_023706</name>
</gene>
<sequence>MWHIAEVFGKAWIETTKKPDLAINAFKKTGLVPIDRNVFKDSDFVDLNVMASVPFTINSNATAETERCSQIIQQIQNAVPNISAADASPSPMGVNSPSESNSVQEAISGLKTSLDNLTNRIDRLLIFQEPNYVTPNTSPSGLDRSDIDVDVNNLASLLDVRVDDGALGSPSTSHATVDNSNAPVSSKNLTSRPKNKAFLVTDENYRQKLVEFEKAKALKASKPPRKRKNSEPLGDSTNKRIRQRKKTLPAVNQIQDSRPQIISCINMLPLQQNAPYLRVPAPNVPVPLNTHDDNGVPYANIVVEVPPSSAIAASPSDTVVLDWHDDGNTHASAVVEPQNVFSEIFQAPKPVQKNKRGRKAENCPPAHFCRELMIIAEEKEQEKKLREEEIQLNKGKREKSKVKREKETLINRSFKEKKVTLQKEKKNLLDGIKSLKSIMETSDGKANIKQHKLKLHDLKTQCDDVERRIRLLEMEALQSQIRVKQEDI</sequence>
<comment type="caution">
    <text evidence="1">The sequence shown here is derived from an EMBL/GenBank/DDBJ whole genome shotgun (WGS) entry which is preliminary data.</text>
</comment>
<keyword evidence="2" id="KW-1185">Reference proteome</keyword>
<dbReference type="EMBL" id="CM056741">
    <property type="protein sequence ID" value="KAJ8687911.1"/>
    <property type="molecule type" value="Genomic_DNA"/>
</dbReference>
<name>A0ACC2PYS7_9HYME</name>
<accession>A0ACC2PYS7</accession>
<proteinExistence type="predicted"/>
<protein>
    <submittedName>
        <fullName evidence="1">Uncharacterized protein</fullName>
    </submittedName>
</protein>